<sequence length="189" mass="20524">MTKRIIVSLAMIALVIAGVTSATVAYFSKTAVSSGNTFTMGTVDVTNTSGLPFMFTNMIPGEQRESGIIKVRNTGSIPIDLYVGERATSGTGDFKDVVAYAINEVSCSDGSYVHQWVGWQAVKSLFSTWNKVGENILTWEYRCYKVYVKPDANMANTFQGQSAVTDVLIHAVQHGYSAPSGEPYNWVGP</sequence>
<dbReference type="Proteomes" id="UP000231474">
    <property type="component" value="Unassembled WGS sequence"/>
</dbReference>
<protein>
    <recommendedName>
        <fullName evidence="3">SipW-cognate class signal peptide</fullName>
    </recommendedName>
</protein>
<evidence type="ECO:0008006" key="3">
    <source>
        <dbReference type="Google" id="ProtNLM"/>
    </source>
</evidence>
<organism evidence="1 2">
    <name type="scientific">Candidatus Shapirobacteria bacterium CG10_big_fil_rev_8_21_14_0_10_40_9</name>
    <dbReference type="NCBI Taxonomy" id="1974888"/>
    <lineage>
        <taxon>Bacteria</taxon>
        <taxon>Candidatus Shapironibacteriota</taxon>
    </lineage>
</organism>
<reference evidence="2" key="1">
    <citation type="submission" date="2017-09" db="EMBL/GenBank/DDBJ databases">
        <title>Depth-based differentiation of microbial function through sediment-hosted aquifers and enrichment of novel symbionts in the deep terrestrial subsurface.</title>
        <authorList>
            <person name="Probst A.J."/>
            <person name="Ladd B."/>
            <person name="Jarett J.K."/>
            <person name="Geller-Mcgrath D.E."/>
            <person name="Sieber C.M.K."/>
            <person name="Emerson J.B."/>
            <person name="Anantharaman K."/>
            <person name="Thomas B.C."/>
            <person name="Malmstrom R."/>
            <person name="Stieglmeier M."/>
            <person name="Klingl A."/>
            <person name="Woyke T."/>
            <person name="Ryan C.M."/>
            <person name="Banfield J.F."/>
        </authorList>
    </citation>
    <scope>NUCLEOTIDE SEQUENCE [LARGE SCALE GENOMIC DNA]</scope>
</reference>
<evidence type="ECO:0000313" key="1">
    <source>
        <dbReference type="EMBL" id="PJE67564.1"/>
    </source>
</evidence>
<comment type="caution">
    <text evidence="1">The sequence shown here is derived from an EMBL/GenBank/DDBJ whole genome shotgun (WGS) entry which is preliminary data.</text>
</comment>
<accession>A0A2M8L3R3</accession>
<dbReference type="InterPro" id="IPR022121">
    <property type="entry name" value="Peptidase_M73_camelysin"/>
</dbReference>
<evidence type="ECO:0000313" key="2">
    <source>
        <dbReference type="Proteomes" id="UP000231474"/>
    </source>
</evidence>
<proteinExistence type="predicted"/>
<dbReference type="AlphaFoldDB" id="A0A2M8L3R3"/>
<dbReference type="Pfam" id="PF12389">
    <property type="entry name" value="Peptidase_M73"/>
    <property type="match status" value="1"/>
</dbReference>
<dbReference type="EMBL" id="PFEK01000032">
    <property type="protein sequence ID" value="PJE67564.1"/>
    <property type="molecule type" value="Genomic_DNA"/>
</dbReference>
<name>A0A2M8L3R3_9BACT</name>
<gene>
    <name evidence="1" type="ORF">COU95_01720</name>
</gene>